<evidence type="ECO:0000313" key="2">
    <source>
        <dbReference type="EMBL" id="QNP56573.1"/>
    </source>
</evidence>
<evidence type="ECO:0000256" key="1">
    <source>
        <dbReference type="SAM" id="MobiDB-lite"/>
    </source>
</evidence>
<dbReference type="CDD" id="cd00090">
    <property type="entry name" value="HTH_ARSR"/>
    <property type="match status" value="1"/>
</dbReference>
<dbReference type="AlphaFoldDB" id="A0A7H0H7Q7"/>
<dbReference type="InterPro" id="IPR036390">
    <property type="entry name" value="WH_DNA-bd_sf"/>
</dbReference>
<dbReference type="KEGG" id="tdf:H9L22_03915"/>
<keyword evidence="3" id="KW-1185">Reference proteome</keyword>
<dbReference type="InterPro" id="IPR036388">
    <property type="entry name" value="WH-like_DNA-bd_sf"/>
</dbReference>
<name>A0A7H0H7Q7_9ACTN</name>
<evidence type="ECO:0000313" key="3">
    <source>
        <dbReference type="Proteomes" id="UP000516117"/>
    </source>
</evidence>
<reference evidence="2 3" key="1">
    <citation type="submission" date="2020-08" db="EMBL/GenBank/DDBJ databases">
        <title>Genome sequence of Tessaracoccus defluvii JCM 17540T.</title>
        <authorList>
            <person name="Hyun D.-W."/>
            <person name="Bae J.-W."/>
        </authorList>
    </citation>
    <scope>NUCLEOTIDE SEQUENCE [LARGE SCALE GENOMIC DNA]</scope>
    <source>
        <strain evidence="2 3">JCM 17540</strain>
    </source>
</reference>
<dbReference type="Proteomes" id="UP000516117">
    <property type="component" value="Chromosome"/>
</dbReference>
<sequence>MTERKHSPRSRPATPQEIKAFTHPLRMRMYRILNDRGQATASMLARETGESTGQTSYHLRQLAKYGFIEEVPGEGTGRERWWRAIGFSLDEGPGAPEPEVAHTVNRWMVEKEFDTITSALAELENAGSVWHSASVLSSSTTWLTHEELEALSQELLDVVERHTDAARGRREATGPAPAHQAVREGERRARIFVSAVPVPLAPQD</sequence>
<protein>
    <submittedName>
        <fullName evidence="2">Helix-turn-helix transcriptional regulator</fullName>
    </submittedName>
</protein>
<gene>
    <name evidence="2" type="ORF">H9L22_03915</name>
</gene>
<organism evidence="2 3">
    <name type="scientific">Tessaracoccus defluvii</name>
    <dbReference type="NCBI Taxonomy" id="1285901"/>
    <lineage>
        <taxon>Bacteria</taxon>
        <taxon>Bacillati</taxon>
        <taxon>Actinomycetota</taxon>
        <taxon>Actinomycetes</taxon>
        <taxon>Propionibacteriales</taxon>
        <taxon>Propionibacteriaceae</taxon>
        <taxon>Tessaracoccus</taxon>
    </lineage>
</organism>
<dbReference type="RefSeq" id="WP_187721673.1">
    <property type="nucleotide sequence ID" value="NZ_BAABBL010000002.1"/>
</dbReference>
<dbReference type="SUPFAM" id="SSF46785">
    <property type="entry name" value="Winged helix' DNA-binding domain"/>
    <property type="match status" value="1"/>
</dbReference>
<feature type="region of interest" description="Disordered" evidence="1">
    <location>
        <begin position="166"/>
        <end position="185"/>
    </location>
</feature>
<accession>A0A7H0H7Q7</accession>
<dbReference type="Pfam" id="PF12840">
    <property type="entry name" value="HTH_20"/>
    <property type="match status" value="1"/>
</dbReference>
<dbReference type="EMBL" id="CP060789">
    <property type="protein sequence ID" value="QNP56573.1"/>
    <property type="molecule type" value="Genomic_DNA"/>
</dbReference>
<proteinExistence type="predicted"/>
<dbReference type="Gene3D" id="1.10.10.10">
    <property type="entry name" value="Winged helix-like DNA-binding domain superfamily/Winged helix DNA-binding domain"/>
    <property type="match status" value="1"/>
</dbReference>
<dbReference type="InterPro" id="IPR011991">
    <property type="entry name" value="ArsR-like_HTH"/>
</dbReference>